<proteinExistence type="predicted"/>
<feature type="coiled-coil region" evidence="1">
    <location>
        <begin position="94"/>
        <end position="121"/>
    </location>
</feature>
<comment type="caution">
    <text evidence="2">The sequence shown here is derived from an EMBL/GenBank/DDBJ whole genome shotgun (WGS) entry which is preliminary data.</text>
</comment>
<dbReference type="EMBL" id="PYLZ01000017">
    <property type="protein sequence ID" value="PSW20388.1"/>
    <property type="molecule type" value="Genomic_DNA"/>
</dbReference>
<evidence type="ECO:0000256" key="1">
    <source>
        <dbReference type="SAM" id="Coils"/>
    </source>
</evidence>
<accession>A0A0J8V832</accession>
<dbReference type="Proteomes" id="UP000240481">
    <property type="component" value="Unassembled WGS sequence"/>
</dbReference>
<reference evidence="2 3" key="1">
    <citation type="submission" date="2018-01" db="EMBL/GenBank/DDBJ databases">
        <title>Whole genome sequencing of Histamine producing bacteria.</title>
        <authorList>
            <person name="Butler K."/>
        </authorList>
    </citation>
    <scope>NUCLEOTIDE SEQUENCE [LARGE SCALE GENOMIC DNA]</scope>
    <source>
        <strain evidence="2 3">DSM 24669</strain>
    </source>
</reference>
<organism evidence="2 3">
    <name type="scientific">Photobacterium swingsii</name>
    <dbReference type="NCBI Taxonomy" id="680026"/>
    <lineage>
        <taxon>Bacteria</taxon>
        <taxon>Pseudomonadati</taxon>
        <taxon>Pseudomonadota</taxon>
        <taxon>Gammaproteobacteria</taxon>
        <taxon>Vibrionales</taxon>
        <taxon>Vibrionaceae</taxon>
        <taxon>Photobacterium</taxon>
    </lineage>
</organism>
<gene>
    <name evidence="2" type="ORF">C9I94_22315</name>
</gene>
<evidence type="ECO:0000313" key="2">
    <source>
        <dbReference type="EMBL" id="PSW20388.1"/>
    </source>
</evidence>
<dbReference type="AlphaFoldDB" id="A0A0J8V832"/>
<dbReference type="RefSeq" id="WP_048899989.1">
    <property type="nucleotide sequence ID" value="NZ_AP024852.1"/>
</dbReference>
<name>A0A0J8V832_9GAMM</name>
<protein>
    <submittedName>
        <fullName evidence="2">Uncharacterized protein</fullName>
    </submittedName>
</protein>
<evidence type="ECO:0000313" key="3">
    <source>
        <dbReference type="Proteomes" id="UP000240481"/>
    </source>
</evidence>
<keyword evidence="1" id="KW-0175">Coiled coil</keyword>
<keyword evidence="3" id="KW-1185">Reference proteome</keyword>
<sequence>MAKSLCKYRRVEIADKIAIISKIVSEPNYMCSSCARVASEKVYLCKPSALVSQARLAKVQPASSMSTIVPEMTALTEPEPQSDGDLGKKVTKLAKKKAKRLKQAAKAVKRYNQAVKKAQKKEVADAQ</sequence>
<dbReference type="OrthoDB" id="5398457at2"/>